<dbReference type="Pfam" id="PF13863">
    <property type="entry name" value="DUF4200"/>
    <property type="match status" value="1"/>
</dbReference>
<gene>
    <name evidence="4" type="ORF">EI555_011199</name>
</gene>
<feature type="non-terminal residue" evidence="4">
    <location>
        <position position="196"/>
    </location>
</feature>
<evidence type="ECO:0000256" key="2">
    <source>
        <dbReference type="ARBA" id="ARBA00023069"/>
    </source>
</evidence>
<dbReference type="PANTHER" id="PTHR21683">
    <property type="entry name" value="COILED-COIL DOMAIN-CONTAINING PROTEIN 42 LIKE-2-LIKE-RELATED"/>
    <property type="match status" value="1"/>
</dbReference>
<keyword evidence="2" id="KW-0966">Cell projection</keyword>
<proteinExistence type="predicted"/>
<evidence type="ECO:0000313" key="4">
    <source>
        <dbReference type="EMBL" id="TKC49658.1"/>
    </source>
</evidence>
<dbReference type="AlphaFoldDB" id="A0A4U1FII4"/>
<feature type="domain" description="DUF4200" evidence="3">
    <location>
        <begin position="67"/>
        <end position="133"/>
    </location>
</feature>
<comment type="caution">
    <text evidence="4">The sequence shown here is derived from an EMBL/GenBank/DDBJ whole genome shotgun (WGS) entry which is preliminary data.</text>
</comment>
<reference evidence="5" key="1">
    <citation type="journal article" date="2019" name="IScience">
        <title>Narwhal Genome Reveals Long-Term Low Genetic Diversity despite Current Large Abundance Size.</title>
        <authorList>
            <person name="Westbury M.V."/>
            <person name="Petersen B."/>
            <person name="Garde E."/>
            <person name="Heide-Jorgensen M.P."/>
            <person name="Lorenzen E.D."/>
        </authorList>
    </citation>
    <scope>NUCLEOTIDE SEQUENCE [LARGE SCALE GENOMIC DNA]</scope>
</reference>
<dbReference type="PANTHER" id="PTHR21683:SF7">
    <property type="entry name" value="COILED-COIL DOMAIN-CONTAINING PROTEIN 38"/>
    <property type="match status" value="1"/>
</dbReference>
<dbReference type="InterPro" id="IPR025252">
    <property type="entry name" value="DUF4200"/>
</dbReference>
<evidence type="ECO:0000313" key="5">
    <source>
        <dbReference type="Proteomes" id="UP000308365"/>
    </source>
</evidence>
<evidence type="ECO:0000259" key="3">
    <source>
        <dbReference type="Pfam" id="PF13863"/>
    </source>
</evidence>
<accession>A0A4U1FII4</accession>
<dbReference type="Proteomes" id="UP000308365">
    <property type="component" value="Unassembled WGS sequence"/>
</dbReference>
<evidence type="ECO:0000256" key="1">
    <source>
        <dbReference type="ARBA" id="ARBA00023054"/>
    </source>
</evidence>
<sequence>MEKFMNRSMKVYQKSTFSSRMKNRSYLGQIGIFADTGGTSTEKLGLDPTLILRLTEGADTKRTVHEFINDQRDRFMLEYALSTKRNTIQEFEKHTTMKERQLMKAEKKLEEDAMAFEEFLRENDQRSVDALKMFVFSLWPDRLFPSFFLPFSFSDHSPIQSKLTNLFLFSAAQETINKLQMTTELKKASMEIQLMK</sequence>
<dbReference type="InterPro" id="IPR051147">
    <property type="entry name" value="CFAP_domain-containing"/>
</dbReference>
<keyword evidence="2" id="KW-0969">Cilium</keyword>
<dbReference type="GO" id="GO:0005813">
    <property type="term" value="C:centrosome"/>
    <property type="evidence" value="ECO:0007669"/>
    <property type="project" value="TreeGrafter"/>
</dbReference>
<organism evidence="4 5">
    <name type="scientific">Monodon monoceros</name>
    <name type="common">Narwhal</name>
    <name type="synonym">Ceratodon monodon</name>
    <dbReference type="NCBI Taxonomy" id="40151"/>
    <lineage>
        <taxon>Eukaryota</taxon>
        <taxon>Metazoa</taxon>
        <taxon>Chordata</taxon>
        <taxon>Craniata</taxon>
        <taxon>Vertebrata</taxon>
        <taxon>Euteleostomi</taxon>
        <taxon>Mammalia</taxon>
        <taxon>Eutheria</taxon>
        <taxon>Laurasiatheria</taxon>
        <taxon>Artiodactyla</taxon>
        <taxon>Whippomorpha</taxon>
        <taxon>Cetacea</taxon>
        <taxon>Odontoceti</taxon>
        <taxon>Monodontidae</taxon>
        <taxon>Monodon</taxon>
    </lineage>
</organism>
<protein>
    <recommendedName>
        <fullName evidence="3">DUF4200 domain-containing protein</fullName>
    </recommendedName>
</protein>
<keyword evidence="1" id="KW-0175">Coiled coil</keyword>
<dbReference type="EMBL" id="RWIC01000112">
    <property type="protein sequence ID" value="TKC49658.1"/>
    <property type="molecule type" value="Genomic_DNA"/>
</dbReference>
<name>A0A4U1FII4_MONMO</name>